<dbReference type="EMBL" id="JAACJN010000658">
    <property type="protein sequence ID" value="KAF5335914.1"/>
    <property type="molecule type" value="Genomic_DNA"/>
</dbReference>
<name>A0A8H5C6A0_9AGAR</name>
<proteinExistence type="predicted"/>
<comment type="caution">
    <text evidence="1">The sequence shown here is derived from an EMBL/GenBank/DDBJ whole genome shotgun (WGS) entry which is preliminary data.</text>
</comment>
<reference evidence="1 2" key="1">
    <citation type="journal article" date="2020" name="ISME J.">
        <title>Uncovering the hidden diversity of litter-decomposition mechanisms in mushroom-forming fungi.</title>
        <authorList>
            <person name="Floudas D."/>
            <person name="Bentzer J."/>
            <person name="Ahren D."/>
            <person name="Johansson T."/>
            <person name="Persson P."/>
            <person name="Tunlid A."/>
        </authorList>
    </citation>
    <scope>NUCLEOTIDE SEQUENCE [LARGE SCALE GENOMIC DNA]</scope>
    <source>
        <strain evidence="1 2">CBS 406.79</strain>
    </source>
</reference>
<organism evidence="1 2">
    <name type="scientific">Collybiopsis confluens</name>
    <dbReference type="NCBI Taxonomy" id="2823264"/>
    <lineage>
        <taxon>Eukaryota</taxon>
        <taxon>Fungi</taxon>
        <taxon>Dikarya</taxon>
        <taxon>Basidiomycota</taxon>
        <taxon>Agaricomycotina</taxon>
        <taxon>Agaricomycetes</taxon>
        <taxon>Agaricomycetidae</taxon>
        <taxon>Agaricales</taxon>
        <taxon>Marasmiineae</taxon>
        <taxon>Omphalotaceae</taxon>
        <taxon>Collybiopsis</taxon>
    </lineage>
</organism>
<dbReference type="Proteomes" id="UP000518752">
    <property type="component" value="Unassembled WGS sequence"/>
</dbReference>
<evidence type="ECO:0000313" key="2">
    <source>
        <dbReference type="Proteomes" id="UP000518752"/>
    </source>
</evidence>
<dbReference type="SUPFAM" id="SSF51101">
    <property type="entry name" value="Mannose-binding lectins"/>
    <property type="match status" value="1"/>
</dbReference>
<keyword evidence="2" id="KW-1185">Reference proteome</keyword>
<evidence type="ECO:0000313" key="1">
    <source>
        <dbReference type="EMBL" id="KAF5335914.1"/>
    </source>
</evidence>
<dbReference type="InterPro" id="IPR036404">
    <property type="entry name" value="Jacalin-like_lectin_dom_sf"/>
</dbReference>
<sequence>MDLFTFAEGFVDPYPLILTNQGCQGIFGMLRESSVREIQNFPPPGEDYGIAGLYGSFEIKHAQRRRGAFPATYLDLTKPVSKIWGLIAAPDGIDIAELGGFAITHADGSCFVGVPTDLWLAVEDNREGGTAYWDLGPEHGMISMITAWSGRYLNGIQFDLVDGRSSTCWGKVGGKALVVILTKDSFASDLGSEGVAVQVGAVGIKVYLDSQREHLNASDARLGCKRSVVSAQDE</sequence>
<gene>
    <name evidence="1" type="ORF">D9757_015119</name>
</gene>
<accession>A0A8H5C6A0</accession>
<dbReference type="OrthoDB" id="2886486at2759"/>
<protein>
    <submittedName>
        <fullName evidence="1">Uncharacterized protein</fullName>
    </submittedName>
</protein>
<dbReference type="AlphaFoldDB" id="A0A8H5C6A0"/>